<proteinExistence type="predicted"/>
<dbReference type="EMBL" id="AZHW01001072">
    <property type="protein sequence ID" value="ETW94407.1"/>
    <property type="molecule type" value="Genomic_DNA"/>
</dbReference>
<organism evidence="1 2">
    <name type="scientific">Entotheonella factor</name>
    <dbReference type="NCBI Taxonomy" id="1429438"/>
    <lineage>
        <taxon>Bacteria</taxon>
        <taxon>Pseudomonadati</taxon>
        <taxon>Nitrospinota/Tectimicrobiota group</taxon>
        <taxon>Candidatus Tectimicrobiota</taxon>
        <taxon>Candidatus Entotheonellia</taxon>
        <taxon>Candidatus Entotheonellales</taxon>
        <taxon>Candidatus Entotheonellaceae</taxon>
        <taxon>Candidatus Entotheonella</taxon>
    </lineage>
</organism>
<dbReference type="HOGENOM" id="CLU_1746300_0_0_7"/>
<evidence type="ECO:0000313" key="2">
    <source>
        <dbReference type="Proteomes" id="UP000019141"/>
    </source>
</evidence>
<reference evidence="1 2" key="1">
    <citation type="journal article" date="2014" name="Nature">
        <title>An environmental bacterial taxon with a large and distinct metabolic repertoire.</title>
        <authorList>
            <person name="Wilson M.C."/>
            <person name="Mori T."/>
            <person name="Ruckert C."/>
            <person name="Uria A.R."/>
            <person name="Helf M.J."/>
            <person name="Takada K."/>
            <person name="Gernert C."/>
            <person name="Steffens U.A."/>
            <person name="Heycke N."/>
            <person name="Schmitt S."/>
            <person name="Rinke C."/>
            <person name="Helfrich E.J."/>
            <person name="Brachmann A.O."/>
            <person name="Gurgui C."/>
            <person name="Wakimoto T."/>
            <person name="Kracht M."/>
            <person name="Crusemann M."/>
            <person name="Hentschel U."/>
            <person name="Abe I."/>
            <person name="Matsunaga S."/>
            <person name="Kalinowski J."/>
            <person name="Takeyama H."/>
            <person name="Piel J."/>
        </authorList>
    </citation>
    <scope>NUCLEOTIDE SEQUENCE [LARGE SCALE GENOMIC DNA]</scope>
    <source>
        <strain evidence="2">TSY1</strain>
    </source>
</reference>
<protein>
    <submittedName>
        <fullName evidence="1">Uncharacterized protein</fullName>
    </submittedName>
</protein>
<keyword evidence="2" id="KW-1185">Reference proteome</keyword>
<dbReference type="AlphaFoldDB" id="W4L8R4"/>
<accession>W4L8R4</accession>
<evidence type="ECO:0000313" key="1">
    <source>
        <dbReference type="EMBL" id="ETW94407.1"/>
    </source>
</evidence>
<sequence length="149" mass="16362">MARLALKLVNFSGQQLNRSGYSGSGNWNPPPPASLDNGMTYGPFYLITGSLFIVELSYVMNTLLELGTGTNLFDLELFTDPDPKYKAEKPIYSAGYGMYLNFKRMPVNHSVAYQSDKTPDCFHLTLVFQGSPSVESKTPTDGKKGDATS</sequence>
<comment type="caution">
    <text evidence="1">The sequence shown here is derived from an EMBL/GenBank/DDBJ whole genome shotgun (WGS) entry which is preliminary data.</text>
</comment>
<dbReference type="Proteomes" id="UP000019141">
    <property type="component" value="Unassembled WGS sequence"/>
</dbReference>
<gene>
    <name evidence="1" type="ORF">ETSY1_35050</name>
</gene>
<name>W4L8R4_ENTF1</name>